<dbReference type="SUPFAM" id="SSF55073">
    <property type="entry name" value="Nucleotide cyclase"/>
    <property type="match status" value="1"/>
</dbReference>
<dbReference type="RefSeq" id="WP_144069598.1">
    <property type="nucleotide sequence ID" value="NZ_CP041636.1"/>
</dbReference>
<feature type="transmembrane region" description="Helical" evidence="1">
    <location>
        <begin position="91"/>
        <end position="110"/>
    </location>
</feature>
<dbReference type="PROSITE" id="PS50125">
    <property type="entry name" value="GUANYLATE_CYCLASE_2"/>
    <property type="match status" value="1"/>
</dbReference>
<keyword evidence="4" id="KW-1185">Reference proteome</keyword>
<dbReference type="Gene3D" id="3.30.70.1230">
    <property type="entry name" value="Nucleotide cyclase"/>
    <property type="match status" value="1"/>
</dbReference>
<evidence type="ECO:0000256" key="1">
    <source>
        <dbReference type="SAM" id="Phobius"/>
    </source>
</evidence>
<reference evidence="3 4" key="1">
    <citation type="submission" date="2019-07" db="EMBL/GenBank/DDBJ databases">
        <title>Genome sequencing for Ferrovibrio sp. K5.</title>
        <authorList>
            <person name="Park S.-J."/>
        </authorList>
    </citation>
    <scope>NUCLEOTIDE SEQUENCE [LARGE SCALE GENOMIC DNA]</scope>
    <source>
        <strain evidence="3 4">K5</strain>
    </source>
</reference>
<dbReference type="PANTHER" id="PTHR43081">
    <property type="entry name" value="ADENYLATE CYCLASE, TERMINAL-DIFFERENTIATION SPECIFIC-RELATED"/>
    <property type="match status" value="1"/>
</dbReference>
<keyword evidence="1" id="KW-0472">Membrane</keyword>
<organism evidence="3 4">
    <name type="scientific">Ferrovibrio terrae</name>
    <dbReference type="NCBI Taxonomy" id="2594003"/>
    <lineage>
        <taxon>Bacteria</taxon>
        <taxon>Pseudomonadati</taxon>
        <taxon>Pseudomonadota</taxon>
        <taxon>Alphaproteobacteria</taxon>
        <taxon>Rhodospirillales</taxon>
        <taxon>Rhodospirillaceae</taxon>
        <taxon>Ferrovibrio</taxon>
    </lineage>
</organism>
<dbReference type="GO" id="GO:0004016">
    <property type="term" value="F:adenylate cyclase activity"/>
    <property type="evidence" value="ECO:0007669"/>
    <property type="project" value="UniProtKB-ARBA"/>
</dbReference>
<dbReference type="OrthoDB" id="9768499at2"/>
<feature type="domain" description="Guanylate cyclase" evidence="2">
    <location>
        <begin position="168"/>
        <end position="297"/>
    </location>
</feature>
<dbReference type="InterPro" id="IPR001054">
    <property type="entry name" value="A/G_cyclase"/>
</dbReference>
<evidence type="ECO:0000313" key="3">
    <source>
        <dbReference type="EMBL" id="QDO98617.1"/>
    </source>
</evidence>
<feature type="transmembrane region" description="Helical" evidence="1">
    <location>
        <begin position="116"/>
        <end position="136"/>
    </location>
</feature>
<accession>A0A516H4D5</accession>
<name>A0A516H4D5_9PROT</name>
<dbReference type="PANTHER" id="PTHR43081:SF1">
    <property type="entry name" value="ADENYLATE CYCLASE, TERMINAL-DIFFERENTIATION SPECIFIC"/>
    <property type="match status" value="1"/>
</dbReference>
<evidence type="ECO:0000259" key="2">
    <source>
        <dbReference type="PROSITE" id="PS50125"/>
    </source>
</evidence>
<dbReference type="GO" id="GO:0035556">
    <property type="term" value="P:intracellular signal transduction"/>
    <property type="evidence" value="ECO:0007669"/>
    <property type="project" value="InterPro"/>
</dbReference>
<dbReference type="Proteomes" id="UP000317496">
    <property type="component" value="Chromosome"/>
</dbReference>
<dbReference type="InterPro" id="IPR050697">
    <property type="entry name" value="Adenylyl/Guanylyl_Cyclase_3/4"/>
</dbReference>
<dbReference type="KEGG" id="fer:FNB15_15605"/>
<evidence type="ECO:0000313" key="4">
    <source>
        <dbReference type="Proteomes" id="UP000317496"/>
    </source>
</evidence>
<keyword evidence="1" id="KW-0812">Transmembrane</keyword>
<dbReference type="EMBL" id="CP041636">
    <property type="protein sequence ID" value="QDO98617.1"/>
    <property type="molecule type" value="Genomic_DNA"/>
</dbReference>
<dbReference type="CDD" id="cd07302">
    <property type="entry name" value="CHD"/>
    <property type="match status" value="1"/>
</dbReference>
<keyword evidence="1" id="KW-1133">Transmembrane helix</keyword>
<proteinExistence type="predicted"/>
<dbReference type="AlphaFoldDB" id="A0A516H4D5"/>
<dbReference type="GO" id="GO:0009190">
    <property type="term" value="P:cyclic nucleotide biosynthetic process"/>
    <property type="evidence" value="ECO:0007669"/>
    <property type="project" value="InterPro"/>
</dbReference>
<feature type="transmembrane region" description="Helical" evidence="1">
    <location>
        <begin position="53"/>
        <end position="71"/>
    </location>
</feature>
<dbReference type="Pfam" id="PF00211">
    <property type="entry name" value="Guanylate_cyc"/>
    <property type="match status" value="1"/>
</dbReference>
<protein>
    <submittedName>
        <fullName evidence="3">Adenylate/guanylate cyclase domain-containing protein</fullName>
    </submittedName>
</protein>
<gene>
    <name evidence="3" type="ORF">FNB15_15605</name>
</gene>
<sequence length="346" mass="37802">MDLTHTRRRRLKLLHLFMLLGILLGAAYGTALGIIMGEDFLPHILVHGTLRGAFTGLLVSSAIAYFEIYVVEGANGLRRRPFWQLLAIKEVVYIGAILGGDWLGSTFFGAPGDPGFGFNRITAITFFFSVGFALLINFTMEMSMLLGPGVLGNMLRGRYHRPRLEHRLMVFFDMRGSSAIAEKIGDMAFHSLLNRFFVDLTEPVLAWGGVVHKYVGDEMIVTWPLDGRRNPAGAYAAVREAQQRFAQLSDRYRQDFGVAPDFRAVLHAGPVVAGEMGEVKREIVLLGDTVNTTAKIETVAKTLPNDIIASAEALAAAALPDGMTSQGLGTFPLPGKSTPVVLYSIT</sequence>
<dbReference type="InterPro" id="IPR029787">
    <property type="entry name" value="Nucleotide_cyclase"/>
</dbReference>